<dbReference type="AlphaFoldDB" id="A0A1H4WYA6"/>
<accession>A0A1H4WYA6</accession>
<dbReference type="Pfam" id="PF04149">
    <property type="entry name" value="DUF397"/>
    <property type="match status" value="1"/>
</dbReference>
<keyword evidence="4" id="KW-1185">Reference proteome</keyword>
<organism evidence="3 4">
    <name type="scientific">Amycolatopsis tolypomycina</name>
    <dbReference type="NCBI Taxonomy" id="208445"/>
    <lineage>
        <taxon>Bacteria</taxon>
        <taxon>Bacillati</taxon>
        <taxon>Actinomycetota</taxon>
        <taxon>Actinomycetes</taxon>
        <taxon>Pseudonocardiales</taxon>
        <taxon>Pseudonocardiaceae</taxon>
        <taxon>Amycolatopsis</taxon>
    </lineage>
</organism>
<reference evidence="4" key="1">
    <citation type="submission" date="2016-10" db="EMBL/GenBank/DDBJ databases">
        <authorList>
            <person name="Varghese N."/>
            <person name="Submissions S."/>
        </authorList>
    </citation>
    <scope>NUCLEOTIDE SEQUENCE [LARGE SCALE GENOMIC DNA]</scope>
    <source>
        <strain evidence="4">DSM 44544</strain>
    </source>
</reference>
<dbReference type="EMBL" id="FNSO01000004">
    <property type="protein sequence ID" value="SEC98235.1"/>
    <property type="molecule type" value="Genomic_DNA"/>
</dbReference>
<sequence length="71" mass="7896">MAEQDGQPAIETGSPRLTWVKSSASADGPEKDCVEVATTADRVHVRDSKHPHPSLSFTRETWRMFLGSRRS</sequence>
<name>A0A1H4WYA6_9PSEU</name>
<feature type="domain" description="DUF397" evidence="2">
    <location>
        <begin position="17"/>
        <end position="67"/>
    </location>
</feature>
<evidence type="ECO:0000259" key="2">
    <source>
        <dbReference type="Pfam" id="PF04149"/>
    </source>
</evidence>
<dbReference type="Proteomes" id="UP000199622">
    <property type="component" value="Unassembled WGS sequence"/>
</dbReference>
<dbReference type="STRING" id="208445.SAMN04489727_5857"/>
<evidence type="ECO:0000313" key="3">
    <source>
        <dbReference type="EMBL" id="SEC98235.1"/>
    </source>
</evidence>
<proteinExistence type="predicted"/>
<evidence type="ECO:0000313" key="4">
    <source>
        <dbReference type="Proteomes" id="UP000199622"/>
    </source>
</evidence>
<evidence type="ECO:0000256" key="1">
    <source>
        <dbReference type="SAM" id="MobiDB-lite"/>
    </source>
</evidence>
<gene>
    <name evidence="3" type="ORF">SAMN04489727_5857</name>
</gene>
<feature type="region of interest" description="Disordered" evidence="1">
    <location>
        <begin position="1"/>
        <end position="31"/>
    </location>
</feature>
<dbReference type="InterPro" id="IPR007278">
    <property type="entry name" value="DUF397"/>
</dbReference>
<protein>
    <recommendedName>
        <fullName evidence="2">DUF397 domain-containing protein</fullName>
    </recommendedName>
</protein>